<dbReference type="Pfam" id="PF00069">
    <property type="entry name" value="Pkinase"/>
    <property type="match status" value="1"/>
</dbReference>
<dbReference type="CDD" id="cd06577">
    <property type="entry name" value="PASTA_pknB"/>
    <property type="match status" value="4"/>
</dbReference>
<dbReference type="PROSITE" id="PS00108">
    <property type="entry name" value="PROTEIN_KINASE_ST"/>
    <property type="match status" value="1"/>
</dbReference>
<evidence type="ECO:0000256" key="6">
    <source>
        <dbReference type="ARBA" id="ARBA00022777"/>
    </source>
</evidence>
<dbReference type="SUPFAM" id="SSF56112">
    <property type="entry name" value="Protein kinase-like (PK-like)"/>
    <property type="match status" value="1"/>
</dbReference>
<dbReference type="InterPro" id="IPR005543">
    <property type="entry name" value="PASTA_dom"/>
</dbReference>
<comment type="catalytic activity">
    <reaction evidence="9">
        <text>L-seryl-[protein] + ATP = O-phospho-L-seryl-[protein] + ADP + H(+)</text>
        <dbReference type="Rhea" id="RHEA:17989"/>
        <dbReference type="Rhea" id="RHEA-COMP:9863"/>
        <dbReference type="Rhea" id="RHEA-COMP:11604"/>
        <dbReference type="ChEBI" id="CHEBI:15378"/>
        <dbReference type="ChEBI" id="CHEBI:29999"/>
        <dbReference type="ChEBI" id="CHEBI:30616"/>
        <dbReference type="ChEBI" id="CHEBI:83421"/>
        <dbReference type="ChEBI" id="CHEBI:456216"/>
        <dbReference type="EC" id="2.7.11.1"/>
    </reaction>
</comment>
<proteinExistence type="predicted"/>
<dbReference type="PANTHER" id="PTHR43289">
    <property type="entry name" value="MITOGEN-ACTIVATED PROTEIN KINASE KINASE KINASE 20-RELATED"/>
    <property type="match status" value="1"/>
</dbReference>
<dbReference type="EC" id="2.7.11.1" evidence="1"/>
<feature type="domain" description="PASTA" evidence="14">
    <location>
        <begin position="598"/>
        <end position="662"/>
    </location>
</feature>
<evidence type="ECO:0000256" key="3">
    <source>
        <dbReference type="ARBA" id="ARBA00022679"/>
    </source>
</evidence>
<dbReference type="PROSITE" id="PS51178">
    <property type="entry name" value="PASTA"/>
    <property type="match status" value="4"/>
</dbReference>
<dbReference type="InterPro" id="IPR000719">
    <property type="entry name" value="Prot_kinase_dom"/>
</dbReference>
<evidence type="ECO:0000259" key="14">
    <source>
        <dbReference type="PROSITE" id="PS51178"/>
    </source>
</evidence>
<dbReference type="SMART" id="SM00220">
    <property type="entry name" value="S_TKc"/>
    <property type="match status" value="1"/>
</dbReference>
<comment type="catalytic activity">
    <reaction evidence="8">
        <text>L-threonyl-[protein] + ATP = O-phospho-L-threonyl-[protein] + ADP + H(+)</text>
        <dbReference type="Rhea" id="RHEA:46608"/>
        <dbReference type="Rhea" id="RHEA-COMP:11060"/>
        <dbReference type="Rhea" id="RHEA-COMP:11605"/>
        <dbReference type="ChEBI" id="CHEBI:15378"/>
        <dbReference type="ChEBI" id="CHEBI:30013"/>
        <dbReference type="ChEBI" id="CHEBI:30616"/>
        <dbReference type="ChEBI" id="CHEBI:61977"/>
        <dbReference type="ChEBI" id="CHEBI:456216"/>
        <dbReference type="EC" id="2.7.11.1"/>
    </reaction>
</comment>
<evidence type="ECO:0000256" key="2">
    <source>
        <dbReference type="ARBA" id="ARBA00022527"/>
    </source>
</evidence>
<evidence type="ECO:0000313" key="15">
    <source>
        <dbReference type="EMBL" id="ALE08787.1"/>
    </source>
</evidence>
<evidence type="ECO:0000256" key="12">
    <source>
        <dbReference type="SAM" id="Phobius"/>
    </source>
</evidence>
<feature type="domain" description="Protein kinase" evidence="13">
    <location>
        <begin position="10"/>
        <end position="281"/>
    </location>
</feature>
<dbReference type="InterPro" id="IPR011009">
    <property type="entry name" value="Kinase-like_dom_sf"/>
</dbReference>
<feature type="compositionally biased region" description="Gly residues" evidence="11">
    <location>
        <begin position="676"/>
        <end position="694"/>
    </location>
</feature>
<dbReference type="InterPro" id="IPR008271">
    <property type="entry name" value="Ser/Thr_kinase_AS"/>
</dbReference>
<name>A0A0M4MDN5_BIFLI</name>
<dbReference type="GO" id="GO:0045717">
    <property type="term" value="P:negative regulation of fatty acid biosynthetic process"/>
    <property type="evidence" value="ECO:0007669"/>
    <property type="project" value="UniProtKB-ARBA"/>
</dbReference>
<evidence type="ECO:0000256" key="8">
    <source>
        <dbReference type="ARBA" id="ARBA00047899"/>
    </source>
</evidence>
<dbReference type="PROSITE" id="PS50011">
    <property type="entry name" value="PROTEIN_KINASE_DOM"/>
    <property type="match status" value="1"/>
</dbReference>
<evidence type="ECO:0000259" key="13">
    <source>
        <dbReference type="PROSITE" id="PS50011"/>
    </source>
</evidence>
<gene>
    <name evidence="15" type="ORF">RY67_732</name>
</gene>
<feature type="compositionally biased region" description="Low complexity" evidence="11">
    <location>
        <begin position="663"/>
        <end position="675"/>
    </location>
</feature>
<dbReference type="Proteomes" id="UP000067206">
    <property type="component" value="Chromosome"/>
</dbReference>
<dbReference type="GO" id="GO:0004674">
    <property type="term" value="F:protein serine/threonine kinase activity"/>
    <property type="evidence" value="ECO:0007669"/>
    <property type="project" value="UniProtKB-KW"/>
</dbReference>
<dbReference type="GO" id="GO:0005524">
    <property type="term" value="F:ATP binding"/>
    <property type="evidence" value="ECO:0007669"/>
    <property type="project" value="UniProtKB-UniRule"/>
</dbReference>
<dbReference type="FunFam" id="1.10.510.10:FF:000021">
    <property type="entry name" value="Serine/threonine protein kinase"/>
    <property type="match status" value="1"/>
</dbReference>
<feature type="transmembrane region" description="Helical" evidence="12">
    <location>
        <begin position="365"/>
        <end position="387"/>
    </location>
</feature>
<reference evidence="15 16" key="1">
    <citation type="submission" date="2014-12" db="EMBL/GenBank/DDBJ databases">
        <title>Complete genome sequence of Bifidobacterium longum subsp. infantis BT1.</title>
        <authorList>
            <person name="Kim J.F."/>
            <person name="Kwak M.-J."/>
        </authorList>
    </citation>
    <scope>NUCLEOTIDE SEQUENCE [LARGE SCALE GENOMIC DNA]</scope>
    <source>
        <strain evidence="15 16">BT1</strain>
    </source>
</reference>
<dbReference type="Pfam" id="PF03793">
    <property type="entry name" value="PASTA"/>
    <property type="match status" value="4"/>
</dbReference>
<dbReference type="Gene3D" id="3.30.200.20">
    <property type="entry name" value="Phosphorylase Kinase, domain 1"/>
    <property type="match status" value="1"/>
</dbReference>
<evidence type="ECO:0000256" key="5">
    <source>
        <dbReference type="ARBA" id="ARBA00022741"/>
    </source>
</evidence>
<keyword evidence="6 15" id="KW-0418">Kinase</keyword>
<keyword evidence="12" id="KW-0472">Membrane</keyword>
<evidence type="ECO:0000256" key="7">
    <source>
        <dbReference type="ARBA" id="ARBA00022840"/>
    </source>
</evidence>
<keyword evidence="4" id="KW-0677">Repeat</keyword>
<dbReference type="Gene3D" id="3.30.10.20">
    <property type="match status" value="4"/>
</dbReference>
<dbReference type="NCBIfam" id="NF033483">
    <property type="entry name" value="PknB_PASTA_kin"/>
    <property type="match status" value="1"/>
</dbReference>
<feature type="region of interest" description="Disordered" evidence="11">
    <location>
        <begin position="427"/>
        <end position="449"/>
    </location>
</feature>
<evidence type="ECO:0000256" key="1">
    <source>
        <dbReference type="ARBA" id="ARBA00012513"/>
    </source>
</evidence>
<dbReference type="Gene3D" id="1.10.510.10">
    <property type="entry name" value="Transferase(Phosphotransferase) domain 1"/>
    <property type="match status" value="1"/>
</dbReference>
<feature type="region of interest" description="Disordered" evidence="11">
    <location>
        <begin position="662"/>
        <end position="694"/>
    </location>
</feature>
<keyword evidence="5 10" id="KW-0547">Nucleotide-binding</keyword>
<feature type="domain" description="PASTA" evidence="14">
    <location>
        <begin position="536"/>
        <end position="597"/>
    </location>
</feature>
<evidence type="ECO:0000256" key="9">
    <source>
        <dbReference type="ARBA" id="ARBA00048679"/>
    </source>
</evidence>
<dbReference type="PANTHER" id="PTHR43289:SF6">
    <property type="entry name" value="SERINE_THREONINE-PROTEIN KINASE NEKL-3"/>
    <property type="match status" value="1"/>
</dbReference>
<keyword evidence="12" id="KW-0812">Transmembrane</keyword>
<evidence type="ECO:0000313" key="16">
    <source>
        <dbReference type="Proteomes" id="UP000067206"/>
    </source>
</evidence>
<feature type="binding site" evidence="10">
    <location>
        <position position="39"/>
    </location>
    <ligand>
        <name>ATP</name>
        <dbReference type="ChEBI" id="CHEBI:30616"/>
    </ligand>
</feature>
<dbReference type="PROSITE" id="PS00107">
    <property type="entry name" value="PROTEIN_KINASE_ATP"/>
    <property type="match status" value="1"/>
</dbReference>
<sequence>MPTALAGGRYQLGQLIGRGGMAEVHVALDTRLGRTVAVKIMRADLANDDIFLARFRREAHAVAQMNNPNIVNIYDSGEELVSSESGDTERLPYIVMEYVKGQTLRDIIKVNGALSQRDCEQVLLGVLNALDYSHRMGIIHRDIKPGNIMISEQGVVKVMDFGIARALDDSAATMTQSQGVVGTAQYLSPEQARGETVDMRSDLYSAGCVLYEMLTGRPPFTGDSAVAIAYQHVSEVATPPSAVVPGLPKMWDSICAKAMAKDRQNRYATASEFKTDILTYMNGGVPVAAAFNPLTDLSNMKARKEAERDLPTTPVEPQQQPTQAFNPVTGQFEQIPPANGANSAALQSRAQQRAAAAKAKKRKKIIIGSVIAVLAVALVGAGVVFAMSGAPNKSAEDKVTIPEVCNASTSKDNIKLKLETLGLKMTEKQDTDSTEPEGTCTRMSPDAGSKVAKGSAVKVWFSAGPQSTQVPDVKERSQDEARSILESAGFKVNATVRTEDSADIAKDMVTKTDPAAGQSVPKGTTITIYVSSGMTTVPSNLVGQSKDSVLQQYEGRFSFTVEQESSDTVEAGLITRVSPDSGSSIAQGGSITIWVSTGKEKVAVPNIAAGTKYATAELMLKAVGLKAQANGPADPTAVVVGIDPGAGAQVDVGSTVTITTKAAATGDNNGDNNGNGNTGGNAGGSGSTGPGGDK</sequence>
<protein>
    <recommendedName>
        <fullName evidence="1">non-specific serine/threonine protein kinase</fullName>
        <ecNumber evidence="1">2.7.11.1</ecNumber>
    </recommendedName>
</protein>
<accession>A0A0M4MDN5</accession>
<feature type="domain" description="PASTA" evidence="14">
    <location>
        <begin position="395"/>
        <end position="463"/>
    </location>
</feature>
<keyword evidence="7 10" id="KW-0067">ATP-binding</keyword>
<dbReference type="PATRIC" id="fig|1682.24.peg.707"/>
<evidence type="ECO:0000256" key="10">
    <source>
        <dbReference type="PROSITE-ProRule" id="PRU10141"/>
    </source>
</evidence>
<keyword evidence="3" id="KW-0808">Transferase</keyword>
<dbReference type="FunFam" id="3.30.200.20:FF:000035">
    <property type="entry name" value="Serine/threonine protein kinase Stk1"/>
    <property type="match status" value="1"/>
</dbReference>
<evidence type="ECO:0000256" key="4">
    <source>
        <dbReference type="ARBA" id="ARBA00022737"/>
    </source>
</evidence>
<dbReference type="InterPro" id="IPR017441">
    <property type="entry name" value="Protein_kinase_ATP_BS"/>
</dbReference>
<evidence type="ECO:0000256" key="11">
    <source>
        <dbReference type="SAM" id="MobiDB-lite"/>
    </source>
</evidence>
<dbReference type="CDD" id="cd14014">
    <property type="entry name" value="STKc_PknB_like"/>
    <property type="match status" value="1"/>
</dbReference>
<dbReference type="AlphaFoldDB" id="A0A0M4MDN5"/>
<keyword evidence="12" id="KW-1133">Transmembrane helix</keyword>
<organism evidence="15 16">
    <name type="scientific">Bifidobacterium longum subsp. infantis</name>
    <dbReference type="NCBI Taxonomy" id="1682"/>
    <lineage>
        <taxon>Bacteria</taxon>
        <taxon>Bacillati</taxon>
        <taxon>Actinomycetota</taxon>
        <taxon>Actinomycetes</taxon>
        <taxon>Bifidobacteriales</taxon>
        <taxon>Bifidobacteriaceae</taxon>
        <taxon>Bifidobacterium</taxon>
    </lineage>
</organism>
<keyword evidence="2" id="KW-0723">Serine/threonine-protein kinase</keyword>
<feature type="domain" description="PASTA" evidence="14">
    <location>
        <begin position="464"/>
        <end position="532"/>
    </location>
</feature>
<dbReference type="EMBL" id="CP010411">
    <property type="protein sequence ID" value="ALE08787.1"/>
    <property type="molecule type" value="Genomic_DNA"/>
</dbReference>
<dbReference type="SMART" id="SM00740">
    <property type="entry name" value="PASTA"/>
    <property type="match status" value="4"/>
</dbReference>